<keyword evidence="1" id="KW-0805">Transcription regulation</keyword>
<dbReference type="OrthoDB" id="3237136at2"/>
<keyword evidence="2" id="KW-0238">DNA-binding</keyword>
<dbReference type="PANTHER" id="PTHR42756">
    <property type="entry name" value="TRANSCRIPTIONAL REGULATOR, MARR"/>
    <property type="match status" value="1"/>
</dbReference>
<dbReference type="Gene3D" id="1.10.10.10">
    <property type="entry name" value="Winged helix-like DNA-binding domain superfamily/Winged helix DNA-binding domain"/>
    <property type="match status" value="1"/>
</dbReference>
<dbReference type="Pfam" id="PF01047">
    <property type="entry name" value="MarR"/>
    <property type="match status" value="1"/>
</dbReference>
<dbReference type="RefSeq" id="WP_073290707.1">
    <property type="nucleotide sequence ID" value="NZ_FRCP01000023.1"/>
</dbReference>
<name>A0A1M7MU46_9FIRM</name>
<organism evidence="5 6">
    <name type="scientific">Anaerosporobacter mobilis DSM 15930</name>
    <dbReference type="NCBI Taxonomy" id="1120996"/>
    <lineage>
        <taxon>Bacteria</taxon>
        <taxon>Bacillati</taxon>
        <taxon>Bacillota</taxon>
        <taxon>Clostridia</taxon>
        <taxon>Lachnospirales</taxon>
        <taxon>Lachnospiraceae</taxon>
        <taxon>Anaerosporobacter</taxon>
    </lineage>
</organism>
<dbReference type="Proteomes" id="UP000184038">
    <property type="component" value="Unassembled WGS sequence"/>
</dbReference>
<evidence type="ECO:0000259" key="4">
    <source>
        <dbReference type="PROSITE" id="PS50995"/>
    </source>
</evidence>
<evidence type="ECO:0000256" key="2">
    <source>
        <dbReference type="ARBA" id="ARBA00023125"/>
    </source>
</evidence>
<evidence type="ECO:0000256" key="3">
    <source>
        <dbReference type="ARBA" id="ARBA00023163"/>
    </source>
</evidence>
<feature type="domain" description="HTH marR-type" evidence="4">
    <location>
        <begin position="5"/>
        <end position="143"/>
    </location>
</feature>
<keyword evidence="6" id="KW-1185">Reference proteome</keyword>
<dbReference type="InterPro" id="IPR036390">
    <property type="entry name" value="WH_DNA-bd_sf"/>
</dbReference>
<dbReference type="PANTHER" id="PTHR42756:SF1">
    <property type="entry name" value="TRANSCRIPTIONAL REPRESSOR OF EMRAB OPERON"/>
    <property type="match status" value="1"/>
</dbReference>
<dbReference type="AlphaFoldDB" id="A0A1M7MU46"/>
<dbReference type="SMART" id="SM00347">
    <property type="entry name" value="HTH_MARR"/>
    <property type="match status" value="1"/>
</dbReference>
<dbReference type="SUPFAM" id="SSF46785">
    <property type="entry name" value="Winged helix' DNA-binding domain"/>
    <property type="match status" value="1"/>
</dbReference>
<evidence type="ECO:0000313" key="6">
    <source>
        <dbReference type="Proteomes" id="UP000184038"/>
    </source>
</evidence>
<proteinExistence type="predicted"/>
<reference evidence="5 6" key="1">
    <citation type="submission" date="2016-11" db="EMBL/GenBank/DDBJ databases">
        <authorList>
            <person name="Jaros S."/>
            <person name="Januszkiewicz K."/>
            <person name="Wedrychowicz H."/>
        </authorList>
    </citation>
    <scope>NUCLEOTIDE SEQUENCE [LARGE SCALE GENOMIC DNA]</scope>
    <source>
        <strain evidence="5 6">DSM 15930</strain>
    </source>
</reference>
<dbReference type="EMBL" id="FRCP01000023">
    <property type="protein sequence ID" value="SHM94647.1"/>
    <property type="molecule type" value="Genomic_DNA"/>
</dbReference>
<dbReference type="STRING" id="1120996.SAMN02746066_04010"/>
<dbReference type="PROSITE" id="PS50995">
    <property type="entry name" value="HTH_MARR_2"/>
    <property type="match status" value="1"/>
</dbReference>
<dbReference type="InterPro" id="IPR000835">
    <property type="entry name" value="HTH_MarR-typ"/>
</dbReference>
<accession>A0A1M7MU46</accession>
<evidence type="ECO:0000313" key="5">
    <source>
        <dbReference type="EMBL" id="SHM94647.1"/>
    </source>
</evidence>
<keyword evidence="3" id="KW-0804">Transcription</keyword>
<gene>
    <name evidence="5" type="ORF">SAMN02746066_04010</name>
</gene>
<dbReference type="InterPro" id="IPR036388">
    <property type="entry name" value="WH-like_DNA-bd_sf"/>
</dbReference>
<dbReference type="PRINTS" id="PR00598">
    <property type="entry name" value="HTHMARR"/>
</dbReference>
<dbReference type="GO" id="GO:0003677">
    <property type="term" value="F:DNA binding"/>
    <property type="evidence" value="ECO:0007669"/>
    <property type="project" value="UniProtKB-KW"/>
</dbReference>
<dbReference type="GO" id="GO:0003700">
    <property type="term" value="F:DNA-binding transcription factor activity"/>
    <property type="evidence" value="ECO:0007669"/>
    <property type="project" value="InterPro"/>
</dbReference>
<sequence>MGEVEISYGQELIEVISKLHGMKRRSKGFGELSQMEGMILFYLDHNLSEENTLGIKVSLITKDLDIPKPTTSKVLNSLEEKGYILRKIDRSDRRVTYISVTEEGYAYIKKIRDIRDQYVIDLMSKLGEHDAKELIRIIDKLYLIVTGEQV</sequence>
<evidence type="ECO:0000256" key="1">
    <source>
        <dbReference type="ARBA" id="ARBA00023015"/>
    </source>
</evidence>
<protein>
    <submittedName>
        <fullName evidence="5">MarR family protein</fullName>
    </submittedName>
</protein>